<evidence type="ECO:0000256" key="1">
    <source>
        <dbReference type="SAM" id="MobiDB-lite"/>
    </source>
</evidence>
<feature type="compositionally biased region" description="Low complexity" evidence="1">
    <location>
        <begin position="794"/>
        <end position="821"/>
    </location>
</feature>
<sequence length="821" mass="94353">MVTIDKKKVDVTVKDLYNRFKFLGNQQTINDSFFTYTEDSHVVPEDPSGRDGPHSAHKVEKRRVLGKSRISQFRNLPTYKLKFTHIDANVRKSPIVPKVDKNLASNIYRVLCYSMQYGNDNDPYRAYLDLKNHRVKTFITLIEARSLINIVEKAMKCYQETAVGFDSSIKVVSIFDYKVYFIQENSQCMMIFGKFKHCGVNYRKSDPDLIFRKNEVLGDQELKWSMIVIFNNLKALFKASNNISKDHIQEVGSMSQQEKVSVTDFLIPSDGDSESSESEEYSESLEEDDADKVKDVRYSKLLHMFRYLKNLNPNLLHSNSLAMTNKFTDLLKECVEIQLLKFLPSQYFLVIGNMKRIKIVYKHAFRDQSKEDDYTDLSQNLFFLELLNHQIHKYFMRVKAKQSRTNGEGSMNAYIKSTANSGTKSKMNGQIYSSNNEEHKYIDEDTQIVDLIKENSDAFEYMIPGYLIRISRIDGISKMSHNDRYYSVMIFQRYIRRRRLSKKEKETDKNDRYVNSYGVLPAANLQERQIICNSFSQFVRNNLVVDSKTFVQSAMTPSTRKKILSETKNRRLSLNDKKTNVLLQSYIQSKEIKRYRNIKKNPLRISNHIRIAESPFDKNGEIGPESIHLQMQLSNNIGPLDSGETGSIDSGGTDNIYPEFYYESGIGSGMFDDVLDKDLNNYKSTSKTIKSIKKIDNEGFSQFFDEESSIAPSQYDSESQTPKELKSRGAFNYPRRDVMAPDISETGSIASNFFAGQENSIVNLQAPERMAERQDSPNNLRNPSLQSHQDAEAESSSESVGSEESSSYKTVKSESSLIGKA</sequence>
<accession>A0AAD1Y1Z8</accession>
<evidence type="ECO:0000313" key="2">
    <source>
        <dbReference type="EMBL" id="CAI2383193.1"/>
    </source>
</evidence>
<protein>
    <submittedName>
        <fullName evidence="2">Uncharacterized protein</fullName>
    </submittedName>
</protein>
<organism evidence="2 3">
    <name type="scientific">Euplotes crassus</name>
    <dbReference type="NCBI Taxonomy" id="5936"/>
    <lineage>
        <taxon>Eukaryota</taxon>
        <taxon>Sar</taxon>
        <taxon>Alveolata</taxon>
        <taxon>Ciliophora</taxon>
        <taxon>Intramacronucleata</taxon>
        <taxon>Spirotrichea</taxon>
        <taxon>Hypotrichia</taxon>
        <taxon>Euplotida</taxon>
        <taxon>Euplotidae</taxon>
        <taxon>Moneuplotes</taxon>
    </lineage>
</organism>
<dbReference type="EMBL" id="CAMPGE010025438">
    <property type="protein sequence ID" value="CAI2383193.1"/>
    <property type="molecule type" value="Genomic_DNA"/>
</dbReference>
<reference evidence="2" key="1">
    <citation type="submission" date="2023-07" db="EMBL/GenBank/DDBJ databases">
        <authorList>
            <consortium name="AG Swart"/>
            <person name="Singh M."/>
            <person name="Singh A."/>
            <person name="Seah K."/>
            <person name="Emmerich C."/>
        </authorList>
    </citation>
    <scope>NUCLEOTIDE SEQUENCE</scope>
    <source>
        <strain evidence="2">DP1</strain>
    </source>
</reference>
<keyword evidence="3" id="KW-1185">Reference proteome</keyword>
<feature type="region of interest" description="Disordered" evidence="1">
    <location>
        <begin position="764"/>
        <end position="821"/>
    </location>
</feature>
<feature type="region of interest" description="Disordered" evidence="1">
    <location>
        <begin position="267"/>
        <end position="288"/>
    </location>
</feature>
<feature type="compositionally biased region" description="Acidic residues" evidence="1">
    <location>
        <begin position="271"/>
        <end position="288"/>
    </location>
</feature>
<proteinExistence type="predicted"/>
<feature type="compositionally biased region" description="Polar residues" evidence="1">
    <location>
        <begin position="710"/>
        <end position="720"/>
    </location>
</feature>
<gene>
    <name evidence="2" type="ORF">ECRASSUSDP1_LOCUS24686</name>
</gene>
<comment type="caution">
    <text evidence="2">The sequence shown here is derived from an EMBL/GenBank/DDBJ whole genome shotgun (WGS) entry which is preliminary data.</text>
</comment>
<dbReference type="Proteomes" id="UP001295684">
    <property type="component" value="Unassembled WGS sequence"/>
</dbReference>
<evidence type="ECO:0000313" key="3">
    <source>
        <dbReference type="Proteomes" id="UP001295684"/>
    </source>
</evidence>
<feature type="compositionally biased region" description="Polar residues" evidence="1">
    <location>
        <begin position="776"/>
        <end position="788"/>
    </location>
</feature>
<name>A0AAD1Y1Z8_EUPCR</name>
<feature type="region of interest" description="Disordered" evidence="1">
    <location>
        <begin position="708"/>
        <end position="732"/>
    </location>
</feature>
<dbReference type="AlphaFoldDB" id="A0AAD1Y1Z8"/>